<gene>
    <name evidence="8" type="ORF">BK816_08235</name>
</gene>
<dbReference type="EMBL" id="CP017812">
    <property type="protein sequence ID" value="AOZ73559.1"/>
    <property type="molecule type" value="Genomic_DNA"/>
</dbReference>
<evidence type="ECO:0000256" key="3">
    <source>
        <dbReference type="ARBA" id="ARBA00022691"/>
    </source>
</evidence>
<keyword evidence="3" id="KW-0949">S-adenosyl-L-methionine</keyword>
<evidence type="ECO:0000259" key="7">
    <source>
        <dbReference type="PROSITE" id="PS51918"/>
    </source>
</evidence>
<dbReference type="PANTHER" id="PTHR30352">
    <property type="entry name" value="PYRUVATE FORMATE-LYASE-ACTIVATING ENZYME"/>
    <property type="match status" value="1"/>
</dbReference>
<accession>A0A1D9MMZ3</accession>
<dbReference type="PROSITE" id="PS51918">
    <property type="entry name" value="RADICAL_SAM"/>
    <property type="match status" value="1"/>
</dbReference>
<keyword evidence="5" id="KW-0408">Iron</keyword>
<dbReference type="GO" id="GO:0046872">
    <property type="term" value="F:metal ion binding"/>
    <property type="evidence" value="ECO:0007669"/>
    <property type="project" value="UniProtKB-KW"/>
</dbReference>
<comment type="cofactor">
    <cofactor evidence="1">
        <name>[4Fe-4S] cluster</name>
        <dbReference type="ChEBI" id="CHEBI:49883"/>
    </cofactor>
</comment>
<organism evidence="8 9">
    <name type="scientific">Boudabousia tangfeifanii</name>
    <dbReference type="NCBI Taxonomy" id="1912795"/>
    <lineage>
        <taxon>Bacteria</taxon>
        <taxon>Bacillati</taxon>
        <taxon>Actinomycetota</taxon>
        <taxon>Actinomycetes</taxon>
        <taxon>Actinomycetales</taxon>
        <taxon>Actinomycetaceae</taxon>
        <taxon>Boudabousia</taxon>
    </lineage>
</organism>
<dbReference type="GO" id="GO:0051539">
    <property type="term" value="F:4 iron, 4 sulfur cluster binding"/>
    <property type="evidence" value="ECO:0007669"/>
    <property type="project" value="UniProtKB-KW"/>
</dbReference>
<evidence type="ECO:0000256" key="6">
    <source>
        <dbReference type="ARBA" id="ARBA00023014"/>
    </source>
</evidence>
<sequence length="226" mass="24811">MVDWPGKLVATVFAQGCPWRCYYCHNNGIWDPRMPGQVPWSQVQELLAKRQGLLDGVVFSGGEPCRQGPALIAAIKEVRAQGFRVGLHTAGAYPRLLATLLDQGLVDWVGLDLKAFPGCYPALTKVANSGEKAWESARILAASGLDAEVRLTLTPELLGQEVEIAQRASQLGFRVFALQKVRAEGAPLPVVQRLMANRNWDADFARAADALSRVGRNWFTDLEIRS</sequence>
<evidence type="ECO:0000256" key="2">
    <source>
        <dbReference type="ARBA" id="ARBA00022485"/>
    </source>
</evidence>
<dbReference type="InterPro" id="IPR034457">
    <property type="entry name" value="Organic_radical-activating"/>
</dbReference>
<dbReference type="NCBIfam" id="TIGR02495">
    <property type="entry name" value="NrdG2"/>
    <property type="match status" value="1"/>
</dbReference>
<evidence type="ECO:0000313" key="9">
    <source>
        <dbReference type="Proteomes" id="UP000176288"/>
    </source>
</evidence>
<dbReference type="Proteomes" id="UP000176288">
    <property type="component" value="Chromosome"/>
</dbReference>
<protein>
    <submittedName>
        <fullName evidence="8">Anaerobic ribonucleoside-triphosphate reductase activating protein</fullName>
    </submittedName>
</protein>
<dbReference type="SFLD" id="SFLDS00029">
    <property type="entry name" value="Radical_SAM"/>
    <property type="match status" value="1"/>
</dbReference>
<evidence type="ECO:0000256" key="4">
    <source>
        <dbReference type="ARBA" id="ARBA00022723"/>
    </source>
</evidence>
<dbReference type="PANTHER" id="PTHR30352:SF13">
    <property type="entry name" value="GLYCYL-RADICAL ENZYME ACTIVATING ENZYME YJJW-RELATED"/>
    <property type="match status" value="1"/>
</dbReference>
<name>A0A1D9MMZ3_9ACTO</name>
<dbReference type="AlphaFoldDB" id="A0A1D9MMZ3"/>
<dbReference type="InterPro" id="IPR007197">
    <property type="entry name" value="rSAM"/>
</dbReference>
<dbReference type="GO" id="GO:0003824">
    <property type="term" value="F:catalytic activity"/>
    <property type="evidence" value="ECO:0007669"/>
    <property type="project" value="InterPro"/>
</dbReference>
<keyword evidence="9" id="KW-1185">Reference proteome</keyword>
<evidence type="ECO:0000313" key="8">
    <source>
        <dbReference type="EMBL" id="AOZ73559.1"/>
    </source>
</evidence>
<feature type="domain" description="Radical SAM core" evidence="7">
    <location>
        <begin position="3"/>
        <end position="221"/>
    </location>
</feature>
<keyword evidence="6" id="KW-0411">Iron-sulfur</keyword>
<proteinExistence type="predicted"/>
<dbReference type="SUPFAM" id="SSF102114">
    <property type="entry name" value="Radical SAM enzymes"/>
    <property type="match status" value="1"/>
</dbReference>
<dbReference type="STRING" id="1912795.BK816_08235"/>
<reference evidence="8 9" key="1">
    <citation type="submission" date="2016-10" db="EMBL/GenBank/DDBJ databases">
        <title>Actinomyces aegypiusis sp. nov., isolated from the Aegypius monachus in Qinghai Tibet Plateau China.</title>
        <authorList>
            <person name="Wang Y."/>
        </authorList>
    </citation>
    <scope>NUCLEOTIDE SEQUENCE [LARGE SCALE GENOMIC DNA]</scope>
    <source>
        <strain evidence="8 9">VUL4_3</strain>
    </source>
</reference>
<dbReference type="InterPro" id="IPR013785">
    <property type="entry name" value="Aldolase_TIM"/>
</dbReference>
<dbReference type="InterPro" id="IPR058240">
    <property type="entry name" value="rSAM_sf"/>
</dbReference>
<dbReference type="OrthoDB" id="9782387at2"/>
<evidence type="ECO:0000256" key="5">
    <source>
        <dbReference type="ARBA" id="ARBA00023004"/>
    </source>
</evidence>
<dbReference type="InterPro" id="IPR012840">
    <property type="entry name" value="NrdG2"/>
</dbReference>
<keyword evidence="2" id="KW-0004">4Fe-4S</keyword>
<dbReference type="Gene3D" id="3.20.20.70">
    <property type="entry name" value="Aldolase class I"/>
    <property type="match status" value="1"/>
</dbReference>
<dbReference type="CDD" id="cd01335">
    <property type="entry name" value="Radical_SAM"/>
    <property type="match status" value="1"/>
</dbReference>
<evidence type="ECO:0000256" key="1">
    <source>
        <dbReference type="ARBA" id="ARBA00001966"/>
    </source>
</evidence>
<dbReference type="KEGG" id="avu:BK816_08235"/>
<dbReference type="Pfam" id="PF04055">
    <property type="entry name" value="Radical_SAM"/>
    <property type="match status" value="1"/>
</dbReference>
<dbReference type="SFLD" id="SFLDG01094">
    <property type="entry name" value="Uncharacterised_Radical_SAM_Su"/>
    <property type="match status" value="1"/>
</dbReference>
<keyword evidence="4" id="KW-0479">Metal-binding</keyword>